<dbReference type="PANTHER" id="PTHR42928">
    <property type="entry name" value="TRICARBOXYLATE-BINDING PROTEIN"/>
    <property type="match status" value="1"/>
</dbReference>
<organism evidence="2 3">
    <name type="scientific">Comamonas avium</name>
    <dbReference type="NCBI Taxonomy" id="2762231"/>
    <lineage>
        <taxon>Bacteria</taxon>
        <taxon>Pseudomonadati</taxon>
        <taxon>Pseudomonadota</taxon>
        <taxon>Betaproteobacteria</taxon>
        <taxon>Burkholderiales</taxon>
        <taxon>Comamonadaceae</taxon>
        <taxon>Comamonas</taxon>
    </lineage>
</organism>
<evidence type="ECO:0000313" key="3">
    <source>
        <dbReference type="Proteomes" id="UP000634919"/>
    </source>
</evidence>
<sequence>MATLAAMPPVWAQSVNGARPSLNAWPNKPVNLIVPFPAGGPSAILAKQLAQSFERKTQQPLRLIYQSGAGGVQGANFASKAAANGQNLLLGGSYLAVARALTSKDEFDFIDDLRPLAMVAAVQQVILVNPARMRSRTAMELLSDLSRKPARYRMATAGIGSSSHISSEILKHQESLHFEFVHFRGAGPALQDLLVGSVDMMIDGLVSCLPHIRSGRLKPLMITGTQRANVLPDVPCAQELGVHSLERVTWYGLFAPQQLSDAQAATMVDVFERMGSDTVMSSNFEAMGIRWGGVYGDAFTALVKQDTMQWAQRLKSMGLTNLFYKNSEEAGA</sequence>
<dbReference type="PIRSF" id="PIRSF017082">
    <property type="entry name" value="YflP"/>
    <property type="match status" value="1"/>
</dbReference>
<dbReference type="Pfam" id="PF03401">
    <property type="entry name" value="TctC"/>
    <property type="match status" value="1"/>
</dbReference>
<comment type="caution">
    <text evidence="2">The sequence shown here is derived from an EMBL/GenBank/DDBJ whole genome shotgun (WGS) entry which is preliminary data.</text>
</comment>
<dbReference type="CDD" id="cd07012">
    <property type="entry name" value="PBP2_Bug_TTT"/>
    <property type="match status" value="1"/>
</dbReference>
<comment type="similarity">
    <text evidence="1">Belongs to the UPF0065 (bug) family.</text>
</comment>
<gene>
    <name evidence="2" type="ORF">H9646_00460</name>
</gene>
<dbReference type="Proteomes" id="UP000634919">
    <property type="component" value="Unassembled WGS sequence"/>
</dbReference>
<dbReference type="InterPro" id="IPR005064">
    <property type="entry name" value="BUG"/>
</dbReference>
<proteinExistence type="inferred from homology"/>
<name>A0ABR8S626_9BURK</name>
<dbReference type="InterPro" id="IPR042100">
    <property type="entry name" value="Bug_dom1"/>
</dbReference>
<dbReference type="Gene3D" id="3.40.190.150">
    <property type="entry name" value="Bordetella uptake gene, domain 1"/>
    <property type="match status" value="1"/>
</dbReference>
<evidence type="ECO:0000256" key="1">
    <source>
        <dbReference type="ARBA" id="ARBA00006987"/>
    </source>
</evidence>
<keyword evidence="3" id="KW-1185">Reference proteome</keyword>
<accession>A0ABR8S626</accession>
<dbReference type="Gene3D" id="3.40.190.10">
    <property type="entry name" value="Periplasmic binding protein-like II"/>
    <property type="match status" value="1"/>
</dbReference>
<dbReference type="PANTHER" id="PTHR42928:SF5">
    <property type="entry name" value="BLR1237 PROTEIN"/>
    <property type="match status" value="1"/>
</dbReference>
<dbReference type="RefSeq" id="WP_191721369.1">
    <property type="nucleotide sequence ID" value="NZ_JACSQK010000001.1"/>
</dbReference>
<dbReference type="EMBL" id="JACSQK010000001">
    <property type="protein sequence ID" value="MBD7958941.1"/>
    <property type="molecule type" value="Genomic_DNA"/>
</dbReference>
<evidence type="ECO:0000313" key="2">
    <source>
        <dbReference type="EMBL" id="MBD7958941.1"/>
    </source>
</evidence>
<reference evidence="2 3" key="1">
    <citation type="submission" date="2020-08" db="EMBL/GenBank/DDBJ databases">
        <title>A Genomic Blueprint of the Chicken Gut Microbiome.</title>
        <authorList>
            <person name="Gilroy R."/>
            <person name="Ravi A."/>
            <person name="Getino M."/>
            <person name="Pursley I."/>
            <person name="Horton D.L."/>
            <person name="Alikhan N.-F."/>
            <person name="Baker D."/>
            <person name="Gharbi K."/>
            <person name="Hall N."/>
            <person name="Watson M."/>
            <person name="Adriaenssens E.M."/>
            <person name="Foster-Nyarko E."/>
            <person name="Jarju S."/>
            <person name="Secka A."/>
            <person name="Antonio M."/>
            <person name="Oren A."/>
            <person name="Chaudhuri R."/>
            <person name="La Ragione R.M."/>
            <person name="Hildebrand F."/>
            <person name="Pallen M.J."/>
        </authorList>
    </citation>
    <scope>NUCLEOTIDE SEQUENCE [LARGE SCALE GENOMIC DNA]</scope>
    <source>
        <strain evidence="2 3">Sa2CVA6</strain>
    </source>
</reference>
<protein>
    <submittedName>
        <fullName evidence="2">Tripartite tricarboxylate transporter substrate binding protein</fullName>
    </submittedName>
</protein>